<gene>
    <name evidence="1" type="ORF">IFM89_026369</name>
</gene>
<name>A0A835HMD1_9MAGN</name>
<reference evidence="1 2" key="1">
    <citation type="submission" date="2020-10" db="EMBL/GenBank/DDBJ databases">
        <title>The Coptis chinensis genome and diversification of protoberbering-type alkaloids.</title>
        <authorList>
            <person name="Wang B."/>
            <person name="Shu S."/>
            <person name="Song C."/>
            <person name="Liu Y."/>
        </authorList>
    </citation>
    <scope>NUCLEOTIDE SEQUENCE [LARGE SCALE GENOMIC DNA]</scope>
    <source>
        <strain evidence="1">HL-2020</strain>
        <tissue evidence="1">Leaf</tissue>
    </source>
</reference>
<keyword evidence="2" id="KW-1185">Reference proteome</keyword>
<sequence length="110" mass="12681">MYMATTIFFPSAAGALSSSFIQHVDDFDTIKGICWPSVIQHDLMSRIRSHHSKPTKVIRCVLQLLRVLRKFHKYSMQGPVFALLYGNLSQEQIPYEKSFWGAMEDPFDIL</sequence>
<comment type="caution">
    <text evidence="1">The sequence shown here is derived from an EMBL/GenBank/DDBJ whole genome shotgun (WGS) entry which is preliminary data.</text>
</comment>
<dbReference type="AlphaFoldDB" id="A0A835HMD1"/>
<dbReference type="EMBL" id="JADFTS010000006">
    <property type="protein sequence ID" value="KAF9602281.1"/>
    <property type="molecule type" value="Genomic_DNA"/>
</dbReference>
<proteinExistence type="predicted"/>
<accession>A0A835HMD1</accession>
<protein>
    <submittedName>
        <fullName evidence="1">Uncharacterized protein</fullName>
    </submittedName>
</protein>
<dbReference type="OrthoDB" id="567160at2759"/>
<organism evidence="1 2">
    <name type="scientific">Coptis chinensis</name>
    <dbReference type="NCBI Taxonomy" id="261450"/>
    <lineage>
        <taxon>Eukaryota</taxon>
        <taxon>Viridiplantae</taxon>
        <taxon>Streptophyta</taxon>
        <taxon>Embryophyta</taxon>
        <taxon>Tracheophyta</taxon>
        <taxon>Spermatophyta</taxon>
        <taxon>Magnoliopsida</taxon>
        <taxon>Ranunculales</taxon>
        <taxon>Ranunculaceae</taxon>
        <taxon>Coptidoideae</taxon>
        <taxon>Coptis</taxon>
    </lineage>
</organism>
<evidence type="ECO:0000313" key="1">
    <source>
        <dbReference type="EMBL" id="KAF9602281.1"/>
    </source>
</evidence>
<evidence type="ECO:0000313" key="2">
    <source>
        <dbReference type="Proteomes" id="UP000631114"/>
    </source>
</evidence>
<dbReference type="Proteomes" id="UP000631114">
    <property type="component" value="Unassembled WGS sequence"/>
</dbReference>